<dbReference type="Pfam" id="PF01490">
    <property type="entry name" value="Aa_trans"/>
    <property type="match status" value="1"/>
</dbReference>
<dbReference type="PANTHER" id="PTHR22950">
    <property type="entry name" value="AMINO ACID TRANSPORTER"/>
    <property type="match status" value="1"/>
</dbReference>
<evidence type="ECO:0000256" key="3">
    <source>
        <dbReference type="ARBA" id="ARBA00022989"/>
    </source>
</evidence>
<dbReference type="AlphaFoldDB" id="A0A310S5Y3"/>
<dbReference type="PANTHER" id="PTHR22950:SF349">
    <property type="entry name" value="AMINO ACID TRANSPORTER TRANSMEMBRANE DOMAIN-CONTAINING PROTEIN"/>
    <property type="match status" value="1"/>
</dbReference>
<gene>
    <name evidence="8" type="ORF">WN48_10943</name>
</gene>
<sequence length="249" mass="27501">MSEQRVPPNEDEPYDPYAQQVTTKPVSYNHLFNTNYNDFKSLANLVKSAVGTGLFAMPNAFASVGLVIGVIGTILMGVLITGSLHILVKIHHKMCIHLRKPILHYDEVVVASLTTSVQKSWMSTRVVTFEFFDFEETIDQGYYALILFPLFLAMNMIKHLYDIAVMSIIGNLLLFISALLGIIHALKDGIGDKWHVIGPDVSLYPKFVGTVFFSMSSPGLMSANPPTTLEPMHDKGGSGEGECRNESFG</sequence>
<feature type="transmembrane region" description="Helical" evidence="6">
    <location>
        <begin position="60"/>
        <end position="88"/>
    </location>
</feature>
<dbReference type="OrthoDB" id="1684102at2759"/>
<feature type="region of interest" description="Disordered" evidence="5">
    <location>
        <begin position="226"/>
        <end position="249"/>
    </location>
</feature>
<feature type="compositionally biased region" description="Basic and acidic residues" evidence="5">
    <location>
        <begin position="231"/>
        <end position="249"/>
    </location>
</feature>
<evidence type="ECO:0000259" key="7">
    <source>
        <dbReference type="Pfam" id="PF01490"/>
    </source>
</evidence>
<accession>A0A310S5Y3</accession>
<evidence type="ECO:0000313" key="9">
    <source>
        <dbReference type="Proteomes" id="UP000250275"/>
    </source>
</evidence>
<organism evidence="8 9">
    <name type="scientific">Eufriesea mexicana</name>
    <dbReference type="NCBI Taxonomy" id="516756"/>
    <lineage>
        <taxon>Eukaryota</taxon>
        <taxon>Metazoa</taxon>
        <taxon>Ecdysozoa</taxon>
        <taxon>Arthropoda</taxon>
        <taxon>Hexapoda</taxon>
        <taxon>Insecta</taxon>
        <taxon>Pterygota</taxon>
        <taxon>Neoptera</taxon>
        <taxon>Endopterygota</taxon>
        <taxon>Hymenoptera</taxon>
        <taxon>Apocrita</taxon>
        <taxon>Aculeata</taxon>
        <taxon>Apoidea</taxon>
        <taxon>Anthophila</taxon>
        <taxon>Apidae</taxon>
        <taxon>Eufriesea</taxon>
    </lineage>
</organism>
<dbReference type="InterPro" id="IPR013057">
    <property type="entry name" value="AA_transpt_TM"/>
</dbReference>
<keyword evidence="4 6" id="KW-0472">Membrane</keyword>
<name>A0A310S5Y3_9HYME</name>
<evidence type="ECO:0000256" key="2">
    <source>
        <dbReference type="ARBA" id="ARBA00022692"/>
    </source>
</evidence>
<keyword evidence="9" id="KW-1185">Reference proteome</keyword>
<protein>
    <submittedName>
        <fullName evidence="8">Proton-coupled amino acid transporter 1</fullName>
    </submittedName>
</protein>
<evidence type="ECO:0000256" key="6">
    <source>
        <dbReference type="SAM" id="Phobius"/>
    </source>
</evidence>
<keyword evidence="3 6" id="KW-1133">Transmembrane helix</keyword>
<feature type="transmembrane region" description="Helical" evidence="6">
    <location>
        <begin position="163"/>
        <end position="186"/>
    </location>
</feature>
<dbReference type="GO" id="GO:0015179">
    <property type="term" value="F:L-amino acid transmembrane transporter activity"/>
    <property type="evidence" value="ECO:0007669"/>
    <property type="project" value="TreeGrafter"/>
</dbReference>
<dbReference type="Proteomes" id="UP000250275">
    <property type="component" value="Unassembled WGS sequence"/>
</dbReference>
<dbReference type="EMBL" id="KQ768935">
    <property type="protein sequence ID" value="OAD53024.1"/>
    <property type="molecule type" value="Genomic_DNA"/>
</dbReference>
<dbReference type="GO" id="GO:0005774">
    <property type="term" value="C:vacuolar membrane"/>
    <property type="evidence" value="ECO:0007669"/>
    <property type="project" value="TreeGrafter"/>
</dbReference>
<evidence type="ECO:0000256" key="4">
    <source>
        <dbReference type="ARBA" id="ARBA00023136"/>
    </source>
</evidence>
<reference evidence="8 9" key="1">
    <citation type="submission" date="2015-07" db="EMBL/GenBank/DDBJ databases">
        <title>The genome of Eufriesea mexicana.</title>
        <authorList>
            <person name="Pan H."/>
            <person name="Kapheim K."/>
        </authorList>
    </citation>
    <scope>NUCLEOTIDE SEQUENCE [LARGE SCALE GENOMIC DNA]</scope>
    <source>
        <strain evidence="8">0111107269</strain>
        <tissue evidence="8">Whole body</tissue>
    </source>
</reference>
<evidence type="ECO:0000256" key="1">
    <source>
        <dbReference type="ARBA" id="ARBA00004141"/>
    </source>
</evidence>
<evidence type="ECO:0000313" key="8">
    <source>
        <dbReference type="EMBL" id="OAD53024.1"/>
    </source>
</evidence>
<comment type="subcellular location">
    <subcellularLocation>
        <location evidence="1">Membrane</location>
        <topology evidence="1">Multi-pass membrane protein</topology>
    </subcellularLocation>
</comment>
<proteinExistence type="predicted"/>
<feature type="domain" description="Amino acid transporter transmembrane" evidence="7">
    <location>
        <begin position="40"/>
        <end position="113"/>
    </location>
</feature>
<evidence type="ECO:0000256" key="5">
    <source>
        <dbReference type="SAM" id="MobiDB-lite"/>
    </source>
</evidence>
<keyword evidence="2 6" id="KW-0812">Transmembrane</keyword>